<dbReference type="AlphaFoldDB" id="A0A0N5AK29"/>
<proteinExistence type="predicted"/>
<name>A0A0N5AK29_9BILA</name>
<evidence type="ECO:0000259" key="1">
    <source>
        <dbReference type="PROSITE" id="PS51269"/>
    </source>
</evidence>
<dbReference type="InterPro" id="IPR017920">
    <property type="entry name" value="COMM"/>
</dbReference>
<dbReference type="STRING" id="451379.A0A0N5AK29"/>
<keyword evidence="2" id="KW-1185">Reference proteome</keyword>
<accession>A0A0N5AK29</accession>
<protein>
    <submittedName>
        <fullName evidence="3">COMM domain-containing protein</fullName>
    </submittedName>
</protein>
<sequence>MSSVSEQLTLSVSLSGAVGLINKLNKKKIEQLSQRILAALPVKDVHKLFTKCEKDKLISVLDLSSSGDVTLLIAALSEIWNSIAFNQMKMNVLKMSLLKLGFSEEMSDVFVDLWVRNGYSISNRLRDKSYSGTPELLDVNWTLRMDIAKKDFAKLRQPATILELVTTDGVKHTKLSRDELVELFHTLQEIQAKLDSLVY</sequence>
<dbReference type="Pfam" id="PF07258">
    <property type="entry name" value="COMM_domain"/>
    <property type="match status" value="1"/>
</dbReference>
<reference evidence="3" key="1">
    <citation type="submission" date="2017-02" db="UniProtKB">
        <authorList>
            <consortium name="WormBaseParasite"/>
        </authorList>
    </citation>
    <scope>IDENTIFICATION</scope>
</reference>
<organism evidence="2 3">
    <name type="scientific">Syphacia muris</name>
    <dbReference type="NCBI Taxonomy" id="451379"/>
    <lineage>
        <taxon>Eukaryota</taxon>
        <taxon>Metazoa</taxon>
        <taxon>Ecdysozoa</taxon>
        <taxon>Nematoda</taxon>
        <taxon>Chromadorea</taxon>
        <taxon>Rhabditida</taxon>
        <taxon>Spirurina</taxon>
        <taxon>Oxyuridomorpha</taxon>
        <taxon>Oxyuroidea</taxon>
        <taxon>Oxyuridae</taxon>
        <taxon>Syphacia</taxon>
    </lineage>
</organism>
<dbReference type="Proteomes" id="UP000046393">
    <property type="component" value="Unplaced"/>
</dbReference>
<dbReference type="InterPro" id="IPR037361">
    <property type="entry name" value="COMMD10"/>
</dbReference>
<dbReference type="PANTHER" id="PTHR12333:SF0">
    <property type="entry name" value="COMM DOMAIN-CONTAINING PROTEIN 10"/>
    <property type="match status" value="1"/>
</dbReference>
<dbReference type="PANTHER" id="PTHR12333">
    <property type="entry name" value="COMM DOMAIN CONTAINING PROTEIN 10"/>
    <property type="match status" value="1"/>
</dbReference>
<evidence type="ECO:0000313" key="2">
    <source>
        <dbReference type="Proteomes" id="UP000046393"/>
    </source>
</evidence>
<dbReference type="Pfam" id="PF21672">
    <property type="entry name" value="COMM_HN"/>
    <property type="match status" value="1"/>
</dbReference>
<evidence type="ECO:0000313" key="3">
    <source>
        <dbReference type="WBParaSite" id="SMUV_0000483701-mRNA-1"/>
    </source>
</evidence>
<feature type="domain" description="COMM" evidence="1">
    <location>
        <begin position="135"/>
        <end position="198"/>
    </location>
</feature>
<dbReference type="PROSITE" id="PS51269">
    <property type="entry name" value="COMM"/>
    <property type="match status" value="1"/>
</dbReference>
<dbReference type="WBParaSite" id="SMUV_0000483701-mRNA-1">
    <property type="protein sequence ID" value="SMUV_0000483701-mRNA-1"/>
    <property type="gene ID" value="SMUV_0000483701"/>
</dbReference>